<evidence type="ECO:0000313" key="8">
    <source>
        <dbReference type="EnsemblMetazoa" id="XP_014240835.1"/>
    </source>
</evidence>
<evidence type="ECO:0000256" key="1">
    <source>
        <dbReference type="ARBA" id="ARBA00004141"/>
    </source>
</evidence>
<dbReference type="GO" id="GO:0045724">
    <property type="term" value="P:positive regulation of cilium assembly"/>
    <property type="evidence" value="ECO:0007669"/>
    <property type="project" value="TreeGrafter"/>
</dbReference>
<protein>
    <recommendedName>
        <fullName evidence="10">Protein TAPT1 homolog</fullName>
    </recommendedName>
</protein>
<keyword evidence="9" id="KW-1185">Reference proteome</keyword>
<dbReference type="InterPro" id="IPR008010">
    <property type="entry name" value="Tatp1"/>
</dbReference>
<reference evidence="8" key="1">
    <citation type="submission" date="2022-01" db="UniProtKB">
        <authorList>
            <consortium name="EnsemblMetazoa"/>
        </authorList>
    </citation>
    <scope>IDENTIFICATION</scope>
</reference>
<feature type="region of interest" description="Disordered" evidence="6">
    <location>
        <begin position="461"/>
        <end position="490"/>
    </location>
</feature>
<dbReference type="AlphaFoldDB" id="A0A8I6TBI0"/>
<dbReference type="EnsemblMetazoa" id="XM_014385349.2">
    <property type="protein sequence ID" value="XP_014240835.1"/>
    <property type="gene ID" value="LOC106661752"/>
</dbReference>
<comment type="subcellular location">
    <subcellularLocation>
        <location evidence="1">Membrane</location>
        <topology evidence="1">Multi-pass membrane protein</topology>
    </subcellularLocation>
</comment>
<dbReference type="RefSeq" id="XP_014240835.1">
    <property type="nucleotide sequence ID" value="XM_014385349.2"/>
</dbReference>
<feature type="transmembrane region" description="Helical" evidence="7">
    <location>
        <begin position="428"/>
        <end position="451"/>
    </location>
</feature>
<name>A0A8I6TBI0_CIMLE</name>
<dbReference type="PANTHER" id="PTHR13317:SF4">
    <property type="entry name" value="TRANSMEMBRANE ANTERIOR POSTERIOR TRANSFORMATION PROTEIN 1 HOMOLOG"/>
    <property type="match status" value="1"/>
</dbReference>
<dbReference type="Proteomes" id="UP000494040">
    <property type="component" value="Unassembled WGS sequence"/>
</dbReference>
<feature type="transmembrane region" description="Helical" evidence="7">
    <location>
        <begin position="156"/>
        <end position="178"/>
    </location>
</feature>
<dbReference type="GO" id="GO:0005789">
    <property type="term" value="C:endoplasmic reticulum membrane"/>
    <property type="evidence" value="ECO:0007669"/>
    <property type="project" value="TreeGrafter"/>
</dbReference>
<evidence type="ECO:0000313" key="9">
    <source>
        <dbReference type="Proteomes" id="UP000494040"/>
    </source>
</evidence>
<dbReference type="GO" id="GO:0036064">
    <property type="term" value="C:ciliary basal body"/>
    <property type="evidence" value="ECO:0007669"/>
    <property type="project" value="TreeGrafter"/>
</dbReference>
<feature type="transmembrane region" description="Helical" evidence="7">
    <location>
        <begin position="107"/>
        <end position="136"/>
    </location>
</feature>
<dbReference type="GeneID" id="106661752"/>
<feature type="transmembrane region" description="Helical" evidence="7">
    <location>
        <begin position="403"/>
        <end position="422"/>
    </location>
</feature>
<evidence type="ECO:0000256" key="2">
    <source>
        <dbReference type="ARBA" id="ARBA00008803"/>
    </source>
</evidence>
<evidence type="ECO:0000256" key="6">
    <source>
        <dbReference type="SAM" id="MobiDB-lite"/>
    </source>
</evidence>
<dbReference type="Pfam" id="PF05346">
    <property type="entry name" value="DUF747"/>
    <property type="match status" value="1"/>
</dbReference>
<evidence type="ECO:0000256" key="3">
    <source>
        <dbReference type="ARBA" id="ARBA00022692"/>
    </source>
</evidence>
<feature type="compositionally biased region" description="Polar residues" evidence="6">
    <location>
        <begin position="477"/>
        <end position="490"/>
    </location>
</feature>
<comment type="similarity">
    <text evidence="2">Belongs to the TAPT1 family.</text>
</comment>
<sequence>MSANRDEAGTSEKKIKFRSISTTADPNYMLNKVEDIYLPRPRSKSEYKFKQKEESSDDEDDKNPSLWEFLGLELRRSYALEHDEEQYAARREKVYSFMKIPPEVEKFMIYGFMQCADSFLFVYTFLPIRFIIAIWTLLTRPFQTCFGLSSQSVLNAGQICDILKGCILVICGFVMSYIDTSMMYHIIKSQSVIKLYIFYNMLEVGDRLFSAFGQDVIDALFWTSTEPRDRKREHFGTLSHLIFAIIYVFLHALLVLCQATTLNVAINSSNKSLLTIMISNNFVELKGSVFKKFDKNNLFQVACSDVRERFHFFILLFIVVIQTMKEYAWKRDTLVILFPDCVQVIFCEILVDWIKHAFITRFNELPVDVYRDYTLSLAYDIAQTKQKNAFSDHSDLVARRMGFIPLPLGVVMVRVFSTSVRISSVESFLVAVLGYVTLHSICLLNNLIILVKASDLIDKHQQERERDEKSKAPSIKDSATSPTRPIISGQNDASVDAHDLQASNLTSTAIFANSTVSMHDVCLNEELLRVGVKTLESIGEDEISRSQPNIQMEPLLEEPIVILEGDNLKRAESEPSIPLITDGASAENV</sequence>
<proteinExistence type="inferred from homology"/>
<keyword evidence="5 7" id="KW-0472">Membrane</keyword>
<organism evidence="8 9">
    <name type="scientific">Cimex lectularius</name>
    <name type="common">Bed bug</name>
    <name type="synonym">Acanthia lectularia</name>
    <dbReference type="NCBI Taxonomy" id="79782"/>
    <lineage>
        <taxon>Eukaryota</taxon>
        <taxon>Metazoa</taxon>
        <taxon>Ecdysozoa</taxon>
        <taxon>Arthropoda</taxon>
        <taxon>Hexapoda</taxon>
        <taxon>Insecta</taxon>
        <taxon>Pterygota</taxon>
        <taxon>Neoptera</taxon>
        <taxon>Paraneoptera</taxon>
        <taxon>Hemiptera</taxon>
        <taxon>Heteroptera</taxon>
        <taxon>Panheteroptera</taxon>
        <taxon>Cimicomorpha</taxon>
        <taxon>Cimicidae</taxon>
        <taxon>Cimex</taxon>
    </lineage>
</organism>
<dbReference type="OrthoDB" id="29023at2759"/>
<dbReference type="KEGG" id="clec:106661752"/>
<evidence type="ECO:0008006" key="10">
    <source>
        <dbReference type="Google" id="ProtNLM"/>
    </source>
</evidence>
<dbReference type="OMA" id="TIMLIRV"/>
<evidence type="ECO:0000256" key="4">
    <source>
        <dbReference type="ARBA" id="ARBA00022989"/>
    </source>
</evidence>
<dbReference type="PANTHER" id="PTHR13317">
    <property type="entry name" value="TRANSMEMBRANE ANTERIOR POSTERIOR TRANSFORMATION PROTEIN 1 HOMOLOG"/>
    <property type="match status" value="1"/>
</dbReference>
<keyword evidence="4 7" id="KW-1133">Transmembrane helix</keyword>
<feature type="transmembrane region" description="Helical" evidence="7">
    <location>
        <begin position="238"/>
        <end position="266"/>
    </location>
</feature>
<evidence type="ECO:0000256" key="7">
    <source>
        <dbReference type="SAM" id="Phobius"/>
    </source>
</evidence>
<feature type="transmembrane region" description="Helical" evidence="7">
    <location>
        <begin position="310"/>
        <end position="328"/>
    </location>
</feature>
<feature type="compositionally biased region" description="Basic and acidic residues" evidence="6">
    <location>
        <begin position="461"/>
        <end position="471"/>
    </location>
</feature>
<accession>A0A8I6TBI0</accession>
<evidence type="ECO:0000256" key="5">
    <source>
        <dbReference type="ARBA" id="ARBA00023136"/>
    </source>
</evidence>
<keyword evidence="3 7" id="KW-0812">Transmembrane</keyword>